<reference evidence="8 9" key="1">
    <citation type="submission" date="2018-02" db="EMBL/GenBank/DDBJ databases">
        <title>FDA/CDC Antimicrobial Resistant Isolate Bank Genome Sequencing.</title>
        <authorList>
            <person name="Benahmed F.H."/>
            <person name="Lutgring J.D."/>
            <person name="Yoo B."/>
            <person name="Machado M."/>
            <person name="Brown A."/>
            <person name="McAllister G."/>
            <person name="Perry A."/>
            <person name="Halpin A.L."/>
            <person name="Vavikolanu K."/>
            <person name="Ott S."/>
            <person name="Zhao X."/>
            <person name="Tallon L.J."/>
            <person name="Sadzewicz L."/>
            <person name="Aluvathingal J."/>
            <person name="Nadendla S."/>
            <person name="Voskania-kordi A."/>
            <person name="Simonyan V."/>
            <person name="Patel J."/>
            <person name="Shawar R.M."/>
        </authorList>
    </citation>
    <scope>NUCLEOTIDE SEQUENCE [LARGE SCALE GENOMIC DNA]</scope>
    <source>
        <strain evidence="8 9">AR_0356</strain>
    </source>
</reference>
<evidence type="ECO:0000256" key="2">
    <source>
        <dbReference type="ARBA" id="ARBA00005262"/>
    </source>
</evidence>
<organism evidence="8 9">
    <name type="scientific">Pseudomonas paraeruginosa</name>
    <dbReference type="NCBI Taxonomy" id="2994495"/>
    <lineage>
        <taxon>Bacteria</taxon>
        <taxon>Pseudomonadati</taxon>
        <taxon>Pseudomonadota</taxon>
        <taxon>Gammaproteobacteria</taxon>
        <taxon>Pseudomonadales</taxon>
        <taxon>Pseudomonadaceae</taxon>
        <taxon>Pseudomonas</taxon>
    </lineage>
</organism>
<dbReference type="PANTHER" id="PTHR33567">
    <property type="entry name" value="CHROMATE ION TRANSPORTER (EUROFUNG)"/>
    <property type="match status" value="1"/>
</dbReference>
<comment type="similarity">
    <text evidence="2">Belongs to the chromate ion transporter (CHR) (TC 2.A.51) family.</text>
</comment>
<feature type="transmembrane region" description="Helical" evidence="7">
    <location>
        <begin position="384"/>
        <end position="400"/>
    </location>
</feature>
<feature type="transmembrane region" description="Helical" evidence="7">
    <location>
        <begin position="84"/>
        <end position="106"/>
    </location>
</feature>
<dbReference type="GO" id="GO:0005886">
    <property type="term" value="C:plasma membrane"/>
    <property type="evidence" value="ECO:0007669"/>
    <property type="project" value="UniProtKB-SubCell"/>
</dbReference>
<feature type="transmembrane region" description="Helical" evidence="7">
    <location>
        <begin position="302"/>
        <end position="323"/>
    </location>
</feature>
<dbReference type="NCBIfam" id="TIGR00937">
    <property type="entry name" value="2A51"/>
    <property type="match status" value="1"/>
</dbReference>
<keyword evidence="3" id="KW-1003">Cell membrane</keyword>
<keyword evidence="6 7" id="KW-0472">Membrane</keyword>
<feature type="transmembrane region" description="Helical" evidence="7">
    <location>
        <begin position="147"/>
        <end position="180"/>
    </location>
</feature>
<feature type="transmembrane region" description="Helical" evidence="7">
    <location>
        <begin position="200"/>
        <end position="221"/>
    </location>
</feature>
<accession>A0A2R3J3K4</accession>
<evidence type="ECO:0000256" key="4">
    <source>
        <dbReference type="ARBA" id="ARBA00022692"/>
    </source>
</evidence>
<dbReference type="PIRSF" id="PIRSF004810">
    <property type="entry name" value="ChrA"/>
    <property type="match status" value="1"/>
</dbReference>
<evidence type="ECO:0000256" key="6">
    <source>
        <dbReference type="ARBA" id="ARBA00023136"/>
    </source>
</evidence>
<keyword evidence="5 7" id="KW-1133">Transmembrane helix</keyword>
<evidence type="ECO:0000256" key="1">
    <source>
        <dbReference type="ARBA" id="ARBA00004651"/>
    </source>
</evidence>
<dbReference type="RefSeq" id="WP_058136294.1">
    <property type="nucleotide sequence ID" value="NZ_CP027169.1"/>
</dbReference>
<feature type="transmembrane region" description="Helical" evidence="7">
    <location>
        <begin position="12"/>
        <end position="35"/>
    </location>
</feature>
<gene>
    <name evidence="8" type="ORF">CSB93_6216</name>
</gene>
<dbReference type="AlphaFoldDB" id="A0A2R3J3K4"/>
<feature type="transmembrane region" description="Helical" evidence="7">
    <location>
        <begin position="271"/>
        <end position="290"/>
    </location>
</feature>
<feature type="transmembrane region" description="Helical" evidence="7">
    <location>
        <begin position="335"/>
        <end position="352"/>
    </location>
</feature>
<feature type="transmembrane region" description="Helical" evidence="7">
    <location>
        <begin position="112"/>
        <end position="135"/>
    </location>
</feature>
<evidence type="ECO:0000256" key="3">
    <source>
        <dbReference type="ARBA" id="ARBA00022475"/>
    </source>
</evidence>
<name>A0A2R3J3K4_9PSED</name>
<dbReference type="EMBL" id="CP027169">
    <property type="protein sequence ID" value="AVK08780.1"/>
    <property type="molecule type" value="Genomic_DNA"/>
</dbReference>
<dbReference type="Pfam" id="PF02417">
    <property type="entry name" value="Chromate_transp"/>
    <property type="match status" value="2"/>
</dbReference>
<comment type="subcellular location">
    <subcellularLocation>
        <location evidence="1">Cell membrane</location>
        <topology evidence="1">Multi-pass membrane protein</topology>
    </subcellularLocation>
</comment>
<dbReference type="GO" id="GO:0015109">
    <property type="term" value="F:chromate transmembrane transporter activity"/>
    <property type="evidence" value="ECO:0007669"/>
    <property type="project" value="InterPro"/>
</dbReference>
<dbReference type="PANTHER" id="PTHR33567:SF3">
    <property type="entry name" value="CHROMATE ION TRANSPORTER (EUROFUNG)"/>
    <property type="match status" value="1"/>
</dbReference>
<sequence>MPTNRRHPDTARTVFFAFLKLGCSAFGGPIAHLGYFRDEFVRRRGWLSESSYADLVALCQFLPGPASSQVGMALGLARAGYPGALAAWVGFTLPSALLLVLFALGLGRWGALLPAGVLHGLKIAALAVVAQAVWGMGRSLCPDRPRLALMALACATVLAWPSAWAQVAVIAGAGLAGLGLLKTAPGAGHEGLPIAVGYRAALLFLALFAALLVCLPLAAGLWPEQWLRLFDGFYRAGALVFGGGHVVLPLLQAEVVPSGWVDGDTFLAGYAAAQAVPGPLFTFAAFLGAASSSGPGGWSGALLCLLAIFLPSFLLVAGALPFWERLRHSPRARAALAGVNAAVVGLLLAALYQPLWTQGILGAADFTLLLFALLALLAWRLPPWLVVLGCAMAGGLLAAAG</sequence>
<evidence type="ECO:0000313" key="9">
    <source>
        <dbReference type="Proteomes" id="UP000238390"/>
    </source>
</evidence>
<proteinExistence type="inferred from homology"/>
<keyword evidence="4 7" id="KW-0812">Transmembrane</keyword>
<evidence type="ECO:0000313" key="8">
    <source>
        <dbReference type="EMBL" id="AVK08780.1"/>
    </source>
</evidence>
<evidence type="ECO:0000256" key="7">
    <source>
        <dbReference type="SAM" id="Phobius"/>
    </source>
</evidence>
<feature type="transmembrane region" description="Helical" evidence="7">
    <location>
        <begin position="233"/>
        <end position="251"/>
    </location>
</feature>
<keyword evidence="9" id="KW-1185">Reference proteome</keyword>
<protein>
    <submittedName>
        <fullName evidence="8">Chromate transporter, chromate ion transporter family protein</fullName>
    </submittedName>
</protein>
<dbReference type="InterPro" id="IPR014047">
    <property type="entry name" value="Chr_Tranpt_l_chain"/>
</dbReference>
<evidence type="ECO:0000256" key="5">
    <source>
        <dbReference type="ARBA" id="ARBA00022989"/>
    </source>
</evidence>
<dbReference type="InterPro" id="IPR003370">
    <property type="entry name" value="Chromate_transpt"/>
</dbReference>
<dbReference type="Proteomes" id="UP000238390">
    <property type="component" value="Chromosome"/>
</dbReference>